<sequence length="78" mass="9256">DWSLSSSINLFDYHQRVPTQIDWFKLLKSGACESHESFEAEVHSSELIWRVKHFFKFSFLEAFPQLTLPKALRRLPCQ</sequence>
<dbReference type="Proteomes" id="UP000190834">
    <property type="component" value="Unassembled WGS sequence"/>
</dbReference>
<accession>A0A1T4PJN8</accession>
<name>A0A1T4PJN8_VIBCI</name>
<evidence type="ECO:0000313" key="1">
    <source>
        <dbReference type="EMBL" id="SJZ91098.1"/>
    </source>
</evidence>
<dbReference type="OrthoDB" id="5897052at2"/>
<dbReference type="EMBL" id="FUXB01000007">
    <property type="protein sequence ID" value="SJZ91098.1"/>
    <property type="molecule type" value="Genomic_DNA"/>
</dbReference>
<keyword evidence="2" id="KW-1185">Reference proteome</keyword>
<reference evidence="2" key="1">
    <citation type="submission" date="2017-02" db="EMBL/GenBank/DDBJ databases">
        <authorList>
            <person name="Varghese N."/>
            <person name="Submissions S."/>
        </authorList>
    </citation>
    <scope>NUCLEOTIDE SEQUENCE [LARGE SCALE GENOMIC DNA]</scope>
    <source>
        <strain evidence="2">DSM 19608</strain>
    </source>
</reference>
<feature type="non-terminal residue" evidence="1">
    <location>
        <position position="1"/>
    </location>
</feature>
<proteinExistence type="predicted"/>
<gene>
    <name evidence="1" type="ORF">SAMN02745782_01761</name>
</gene>
<dbReference type="AlphaFoldDB" id="A0A1T4PJN8"/>
<evidence type="ECO:0000313" key="2">
    <source>
        <dbReference type="Proteomes" id="UP000190834"/>
    </source>
</evidence>
<organism evidence="1 2">
    <name type="scientific">Vibrio cincinnatiensis DSM 19608</name>
    <dbReference type="NCBI Taxonomy" id="1123491"/>
    <lineage>
        <taxon>Bacteria</taxon>
        <taxon>Pseudomonadati</taxon>
        <taxon>Pseudomonadota</taxon>
        <taxon>Gammaproteobacteria</taxon>
        <taxon>Vibrionales</taxon>
        <taxon>Vibrionaceae</taxon>
        <taxon>Vibrio</taxon>
    </lineage>
</organism>
<protein>
    <submittedName>
        <fullName evidence="1">Uncharacterized protein</fullName>
    </submittedName>
</protein>